<proteinExistence type="inferred from homology"/>
<evidence type="ECO:0000256" key="8">
    <source>
        <dbReference type="ARBA" id="ARBA00022771"/>
    </source>
</evidence>
<name>A0A328DMI0_9ASTE</name>
<evidence type="ECO:0000256" key="12">
    <source>
        <dbReference type="ARBA" id="ARBA00023136"/>
    </source>
</evidence>
<evidence type="ECO:0000256" key="5">
    <source>
        <dbReference type="ARBA" id="ARBA00022679"/>
    </source>
</evidence>
<dbReference type="PROSITE" id="PS50089">
    <property type="entry name" value="ZF_RING_2"/>
    <property type="match status" value="1"/>
</dbReference>
<dbReference type="Gene3D" id="3.30.40.10">
    <property type="entry name" value="Zinc/RING finger domain, C3HC4 (zinc finger)"/>
    <property type="match status" value="1"/>
</dbReference>
<keyword evidence="11 16" id="KW-1133">Transmembrane helix</keyword>
<dbReference type="InterPro" id="IPR013083">
    <property type="entry name" value="Znf_RING/FYVE/PHD"/>
</dbReference>
<dbReference type="PANTHER" id="PTHR45768">
    <property type="entry name" value="E3 UBIQUITIN-PROTEIN LIGASE RNF13-LIKE"/>
    <property type="match status" value="1"/>
</dbReference>
<comment type="similarity">
    <text evidence="13">Belongs to the RING-type zinc finger family. ATL subfamily.</text>
</comment>
<dbReference type="Pfam" id="PF13639">
    <property type="entry name" value="zf-RING_2"/>
    <property type="match status" value="1"/>
</dbReference>
<sequence length="341" mass="37156">MTRSMAQVYERNRIFNCPPPPISPSPSSHGVKGNFHIKLSPAVIIIIATVAVLFFISGLLHLLVRLLVKKPSSSSSGSEVVGHTEALQRQLHHLFHQHDGGLDQAFIDALPVFVYREILGGPPQAAEPFDCAVCLCEFREKDKLRLLPACGHAFHVGCIDTWLLSNSTCPLCRGTLFQPGSSVENPVFDYDDDVAPGDPAEKEITGGEEIVVAPEKWSLSVRLGKFCKVNSTGVGDDEVEAASSSSRLDARRCFSMGSYQYVVGDDNLRVAFDNNFRVKKPRDGEGHPLPPPPPHQASASCDGADGKRLSIGTKTDSFSISKIWIWSKKAKFGSSDSHVYV</sequence>
<dbReference type="GO" id="GO:0008270">
    <property type="term" value="F:zinc ion binding"/>
    <property type="evidence" value="ECO:0007669"/>
    <property type="project" value="UniProtKB-KW"/>
</dbReference>
<evidence type="ECO:0000256" key="16">
    <source>
        <dbReference type="SAM" id="Phobius"/>
    </source>
</evidence>
<keyword evidence="6 16" id="KW-0812">Transmembrane</keyword>
<evidence type="ECO:0000256" key="14">
    <source>
        <dbReference type="PROSITE-ProRule" id="PRU00175"/>
    </source>
</evidence>
<keyword evidence="8 14" id="KW-0863">Zinc-finger</keyword>
<dbReference type="SUPFAM" id="SSF57850">
    <property type="entry name" value="RING/U-box"/>
    <property type="match status" value="1"/>
</dbReference>
<keyword evidence="12 16" id="KW-0472">Membrane</keyword>
<gene>
    <name evidence="18" type="ORF">DM860_005154</name>
</gene>
<evidence type="ECO:0000256" key="4">
    <source>
        <dbReference type="ARBA" id="ARBA00012483"/>
    </source>
</evidence>
<dbReference type="FunFam" id="3.30.40.10:FF:000231">
    <property type="entry name" value="RING-H2 finger protein ATL46"/>
    <property type="match status" value="1"/>
</dbReference>
<evidence type="ECO:0000256" key="11">
    <source>
        <dbReference type="ARBA" id="ARBA00022989"/>
    </source>
</evidence>
<dbReference type="EC" id="2.3.2.27" evidence="4"/>
<comment type="catalytic activity">
    <reaction evidence="1">
        <text>S-ubiquitinyl-[E2 ubiquitin-conjugating enzyme]-L-cysteine + [acceptor protein]-L-lysine = [E2 ubiquitin-conjugating enzyme]-L-cysteine + N(6)-ubiquitinyl-[acceptor protein]-L-lysine.</text>
        <dbReference type="EC" id="2.3.2.27"/>
    </reaction>
</comment>
<comment type="pathway">
    <text evidence="3">Protein modification; protein ubiquitination.</text>
</comment>
<evidence type="ECO:0000256" key="7">
    <source>
        <dbReference type="ARBA" id="ARBA00022723"/>
    </source>
</evidence>
<evidence type="ECO:0000256" key="10">
    <source>
        <dbReference type="ARBA" id="ARBA00022833"/>
    </source>
</evidence>
<evidence type="ECO:0000313" key="19">
    <source>
        <dbReference type="Proteomes" id="UP000249390"/>
    </source>
</evidence>
<organism evidence="18 19">
    <name type="scientific">Cuscuta australis</name>
    <dbReference type="NCBI Taxonomy" id="267555"/>
    <lineage>
        <taxon>Eukaryota</taxon>
        <taxon>Viridiplantae</taxon>
        <taxon>Streptophyta</taxon>
        <taxon>Embryophyta</taxon>
        <taxon>Tracheophyta</taxon>
        <taxon>Spermatophyta</taxon>
        <taxon>Magnoliopsida</taxon>
        <taxon>eudicotyledons</taxon>
        <taxon>Gunneridae</taxon>
        <taxon>Pentapetalae</taxon>
        <taxon>asterids</taxon>
        <taxon>lamiids</taxon>
        <taxon>Solanales</taxon>
        <taxon>Convolvulaceae</taxon>
        <taxon>Cuscuteae</taxon>
        <taxon>Cuscuta</taxon>
        <taxon>Cuscuta subgen. Grammica</taxon>
        <taxon>Cuscuta sect. Cleistogrammica</taxon>
    </lineage>
</organism>
<dbReference type="GO" id="GO:0031625">
    <property type="term" value="F:ubiquitin protein ligase binding"/>
    <property type="evidence" value="ECO:0007669"/>
    <property type="project" value="TreeGrafter"/>
</dbReference>
<keyword evidence="7" id="KW-0479">Metal-binding</keyword>
<evidence type="ECO:0000256" key="1">
    <source>
        <dbReference type="ARBA" id="ARBA00000900"/>
    </source>
</evidence>
<evidence type="ECO:0000256" key="15">
    <source>
        <dbReference type="SAM" id="MobiDB-lite"/>
    </source>
</evidence>
<dbReference type="GO" id="GO:0061630">
    <property type="term" value="F:ubiquitin protein ligase activity"/>
    <property type="evidence" value="ECO:0007669"/>
    <property type="project" value="UniProtKB-EC"/>
</dbReference>
<evidence type="ECO:0000256" key="13">
    <source>
        <dbReference type="ARBA" id="ARBA00024209"/>
    </source>
</evidence>
<dbReference type="CDD" id="cd16461">
    <property type="entry name" value="RING-H2_EL5-like"/>
    <property type="match status" value="1"/>
</dbReference>
<evidence type="ECO:0000256" key="2">
    <source>
        <dbReference type="ARBA" id="ARBA00004167"/>
    </source>
</evidence>
<keyword evidence="19" id="KW-1185">Reference proteome</keyword>
<evidence type="ECO:0000256" key="6">
    <source>
        <dbReference type="ARBA" id="ARBA00022692"/>
    </source>
</evidence>
<comment type="subcellular location">
    <subcellularLocation>
        <location evidence="2">Membrane</location>
        <topology evidence="2">Single-pass membrane protein</topology>
    </subcellularLocation>
</comment>
<protein>
    <recommendedName>
        <fullName evidence="4">RING-type E3 ubiquitin transferase</fullName>
        <ecNumber evidence="4">2.3.2.27</ecNumber>
    </recommendedName>
</protein>
<dbReference type="GO" id="GO:0016020">
    <property type="term" value="C:membrane"/>
    <property type="evidence" value="ECO:0007669"/>
    <property type="project" value="UniProtKB-SubCell"/>
</dbReference>
<keyword evidence="10" id="KW-0862">Zinc</keyword>
<dbReference type="AlphaFoldDB" id="A0A328DMI0"/>
<accession>A0A328DMI0</accession>
<feature type="region of interest" description="Disordered" evidence="15">
    <location>
        <begin position="279"/>
        <end position="305"/>
    </location>
</feature>
<dbReference type="PANTHER" id="PTHR45768:SF18">
    <property type="entry name" value="RING-H2 FINGER PROTEIN ATL47-RELATED"/>
    <property type="match status" value="1"/>
</dbReference>
<dbReference type="Proteomes" id="UP000249390">
    <property type="component" value="Unassembled WGS sequence"/>
</dbReference>
<reference evidence="18 19" key="1">
    <citation type="submission" date="2018-06" db="EMBL/GenBank/DDBJ databases">
        <title>The Genome of Cuscuta australis (Dodder) Provides Insight into the Evolution of Plant Parasitism.</title>
        <authorList>
            <person name="Liu H."/>
        </authorList>
    </citation>
    <scope>NUCLEOTIDE SEQUENCE [LARGE SCALE GENOMIC DNA]</scope>
    <source>
        <strain evidence="19">cv. Yunnan</strain>
        <tissue evidence="18">Vines</tissue>
    </source>
</reference>
<evidence type="ECO:0000313" key="18">
    <source>
        <dbReference type="EMBL" id="RAL46875.1"/>
    </source>
</evidence>
<evidence type="ECO:0000256" key="9">
    <source>
        <dbReference type="ARBA" id="ARBA00022786"/>
    </source>
</evidence>
<keyword evidence="5" id="KW-0808">Transferase</keyword>
<evidence type="ECO:0000256" key="3">
    <source>
        <dbReference type="ARBA" id="ARBA00004906"/>
    </source>
</evidence>
<keyword evidence="9" id="KW-0833">Ubl conjugation pathway</keyword>
<feature type="transmembrane region" description="Helical" evidence="16">
    <location>
        <begin position="42"/>
        <end position="64"/>
    </location>
</feature>
<dbReference type="InterPro" id="IPR001841">
    <property type="entry name" value="Znf_RING"/>
</dbReference>
<comment type="caution">
    <text evidence="18">The sequence shown here is derived from an EMBL/GenBank/DDBJ whole genome shotgun (WGS) entry which is preliminary data.</text>
</comment>
<evidence type="ECO:0000259" key="17">
    <source>
        <dbReference type="PROSITE" id="PS50089"/>
    </source>
</evidence>
<dbReference type="SMART" id="SM00184">
    <property type="entry name" value="RING"/>
    <property type="match status" value="1"/>
</dbReference>
<feature type="domain" description="RING-type" evidence="17">
    <location>
        <begin position="131"/>
        <end position="173"/>
    </location>
</feature>
<dbReference type="EMBL" id="NQVE01000122">
    <property type="protein sequence ID" value="RAL46875.1"/>
    <property type="molecule type" value="Genomic_DNA"/>
</dbReference>